<feature type="domain" description="Gfo/Idh/MocA-like oxidoreductase N-terminal" evidence="3">
    <location>
        <begin position="8"/>
        <end position="127"/>
    </location>
</feature>
<evidence type="ECO:0000256" key="1">
    <source>
        <dbReference type="ARBA" id="ARBA00010928"/>
    </source>
</evidence>
<dbReference type="STRING" id="675824.A0A1E3PZ77"/>
<dbReference type="FunFam" id="3.30.360.10:FF:000017">
    <property type="entry name" value="Oxidoreductase family NAD-binding Rossmann fold"/>
    <property type="match status" value="1"/>
</dbReference>
<name>A0A1E3PZ77_LIPST</name>
<dbReference type="InterPro" id="IPR036291">
    <property type="entry name" value="NAD(P)-bd_dom_sf"/>
</dbReference>
<dbReference type="SUPFAM" id="SSF55347">
    <property type="entry name" value="Glyceraldehyde-3-phosphate dehydrogenase-like, C-terminal domain"/>
    <property type="match status" value="1"/>
</dbReference>
<dbReference type="PANTHER" id="PTHR42840:SF3">
    <property type="entry name" value="BINDING ROSSMANN FOLD OXIDOREDUCTASE, PUTATIVE (AFU_ORTHOLOGUE AFUA_2G10240)-RELATED"/>
    <property type="match status" value="1"/>
</dbReference>
<keyword evidence="6" id="KW-1185">Reference proteome</keyword>
<dbReference type="SUPFAM" id="SSF51735">
    <property type="entry name" value="NAD(P)-binding Rossmann-fold domains"/>
    <property type="match status" value="1"/>
</dbReference>
<sequence length="352" mass="39116">MAPVKKMKVGCAGLGRMGQRHANNFLNHTPRAELVAVFSPDTREIAWAKENLEPFGVTLYMNFDEMLKHEGLEAVVLATVTSVHAEQAIKAIMADKHVLSEKPLSTSDEISQQVVDAATKKPHLKVMCGFSRRFDASYRDVKAKIDAGIIGKPIVFHGQTGDKRDPSGFFVQYAQFSGGIFVDCTIHDIDLALWFFGEENVVKSIYAAGVTAIEPGLREHNDCDNAVGIVEFYSGQIAYFYVTRMMAAGQEDQTFIVGTEGKLTVNQDPAINLVQIHDKSGVRRQIPQNYFERFSEAFTREANQFTAAVLDDLPTPLNPQGAVHAVKIARALQESMNTGQKLMYDEREQRIN</sequence>
<evidence type="ECO:0000313" key="6">
    <source>
        <dbReference type="Proteomes" id="UP000094385"/>
    </source>
</evidence>
<reference evidence="5 6" key="1">
    <citation type="journal article" date="2016" name="Proc. Natl. Acad. Sci. U.S.A.">
        <title>Comparative genomics of biotechnologically important yeasts.</title>
        <authorList>
            <person name="Riley R."/>
            <person name="Haridas S."/>
            <person name="Wolfe K.H."/>
            <person name="Lopes M.R."/>
            <person name="Hittinger C.T."/>
            <person name="Goeker M."/>
            <person name="Salamov A.A."/>
            <person name="Wisecaver J.H."/>
            <person name="Long T.M."/>
            <person name="Calvey C.H."/>
            <person name="Aerts A.L."/>
            <person name="Barry K.W."/>
            <person name="Choi C."/>
            <person name="Clum A."/>
            <person name="Coughlan A.Y."/>
            <person name="Deshpande S."/>
            <person name="Douglass A.P."/>
            <person name="Hanson S.J."/>
            <person name="Klenk H.-P."/>
            <person name="LaButti K.M."/>
            <person name="Lapidus A."/>
            <person name="Lindquist E.A."/>
            <person name="Lipzen A.M."/>
            <person name="Meier-Kolthoff J.P."/>
            <person name="Ohm R.A."/>
            <person name="Otillar R.P."/>
            <person name="Pangilinan J.L."/>
            <person name="Peng Y."/>
            <person name="Rokas A."/>
            <person name="Rosa C.A."/>
            <person name="Scheuner C."/>
            <person name="Sibirny A.A."/>
            <person name="Slot J.C."/>
            <person name="Stielow J.B."/>
            <person name="Sun H."/>
            <person name="Kurtzman C.P."/>
            <person name="Blackwell M."/>
            <person name="Grigoriev I.V."/>
            <person name="Jeffries T.W."/>
        </authorList>
    </citation>
    <scope>NUCLEOTIDE SEQUENCE [LARGE SCALE GENOMIC DNA]</scope>
    <source>
        <strain evidence="5 6">NRRL Y-11557</strain>
    </source>
</reference>
<evidence type="ECO:0000256" key="2">
    <source>
        <dbReference type="ARBA" id="ARBA00023002"/>
    </source>
</evidence>
<comment type="similarity">
    <text evidence="1">Belongs to the Gfo/Idh/MocA family.</text>
</comment>
<dbReference type="GO" id="GO:0000166">
    <property type="term" value="F:nucleotide binding"/>
    <property type="evidence" value="ECO:0007669"/>
    <property type="project" value="InterPro"/>
</dbReference>
<accession>A0A1E3PZ77</accession>
<dbReference type="AlphaFoldDB" id="A0A1E3PZ77"/>
<dbReference type="GO" id="GO:0006740">
    <property type="term" value="P:NADPH regeneration"/>
    <property type="evidence" value="ECO:0007669"/>
    <property type="project" value="TreeGrafter"/>
</dbReference>
<protein>
    <recommendedName>
        <fullName evidence="7">Gfo/Idh/MocA-like oxidoreductase N-terminal domain-containing protein</fullName>
    </recommendedName>
</protein>
<dbReference type="OrthoDB" id="446809at2759"/>
<dbReference type="InterPro" id="IPR000683">
    <property type="entry name" value="Gfo/Idh/MocA-like_OxRdtase_N"/>
</dbReference>
<evidence type="ECO:0000259" key="3">
    <source>
        <dbReference type="Pfam" id="PF01408"/>
    </source>
</evidence>
<evidence type="ECO:0000313" key="5">
    <source>
        <dbReference type="EMBL" id="ODQ70212.1"/>
    </source>
</evidence>
<dbReference type="Proteomes" id="UP000094385">
    <property type="component" value="Unassembled WGS sequence"/>
</dbReference>
<dbReference type="GO" id="GO:0005737">
    <property type="term" value="C:cytoplasm"/>
    <property type="evidence" value="ECO:0007669"/>
    <property type="project" value="TreeGrafter"/>
</dbReference>
<evidence type="ECO:0008006" key="7">
    <source>
        <dbReference type="Google" id="ProtNLM"/>
    </source>
</evidence>
<organism evidence="5 6">
    <name type="scientific">Lipomyces starkeyi NRRL Y-11557</name>
    <dbReference type="NCBI Taxonomy" id="675824"/>
    <lineage>
        <taxon>Eukaryota</taxon>
        <taxon>Fungi</taxon>
        <taxon>Dikarya</taxon>
        <taxon>Ascomycota</taxon>
        <taxon>Saccharomycotina</taxon>
        <taxon>Lipomycetes</taxon>
        <taxon>Lipomycetales</taxon>
        <taxon>Lipomycetaceae</taxon>
        <taxon>Lipomyces</taxon>
    </lineage>
</organism>
<gene>
    <name evidence="5" type="ORF">LIPSTDRAFT_177512</name>
</gene>
<feature type="domain" description="GFO/IDH/MocA-like oxidoreductase" evidence="4">
    <location>
        <begin position="138"/>
        <end position="263"/>
    </location>
</feature>
<dbReference type="EMBL" id="KV454301">
    <property type="protein sequence ID" value="ODQ70212.1"/>
    <property type="molecule type" value="Genomic_DNA"/>
</dbReference>
<dbReference type="Pfam" id="PF01408">
    <property type="entry name" value="GFO_IDH_MocA"/>
    <property type="match status" value="1"/>
</dbReference>
<proteinExistence type="inferred from homology"/>
<dbReference type="PANTHER" id="PTHR42840">
    <property type="entry name" value="NAD(P)-BINDING ROSSMANN-FOLD SUPERFAMILY PROTEIN-RELATED"/>
    <property type="match status" value="1"/>
</dbReference>
<dbReference type="Gene3D" id="3.30.360.10">
    <property type="entry name" value="Dihydrodipicolinate Reductase, domain 2"/>
    <property type="match status" value="1"/>
</dbReference>
<dbReference type="InterPro" id="IPR055170">
    <property type="entry name" value="GFO_IDH_MocA-like_dom"/>
</dbReference>
<evidence type="ECO:0000259" key="4">
    <source>
        <dbReference type="Pfam" id="PF22725"/>
    </source>
</evidence>
<dbReference type="GO" id="GO:0016491">
    <property type="term" value="F:oxidoreductase activity"/>
    <property type="evidence" value="ECO:0007669"/>
    <property type="project" value="UniProtKB-KW"/>
</dbReference>
<dbReference type="Pfam" id="PF22725">
    <property type="entry name" value="GFO_IDH_MocA_C3"/>
    <property type="match status" value="1"/>
</dbReference>
<dbReference type="Gene3D" id="3.40.50.720">
    <property type="entry name" value="NAD(P)-binding Rossmann-like Domain"/>
    <property type="match status" value="1"/>
</dbReference>
<keyword evidence="2" id="KW-0560">Oxidoreductase</keyword>